<feature type="non-terminal residue" evidence="1">
    <location>
        <position position="1"/>
    </location>
</feature>
<dbReference type="Proteomes" id="UP000269945">
    <property type="component" value="Unassembled WGS sequence"/>
</dbReference>
<keyword evidence="2" id="KW-1185">Reference proteome</keyword>
<feature type="non-terminal residue" evidence="1">
    <location>
        <position position="60"/>
    </location>
</feature>
<dbReference type="AlphaFoldDB" id="A0A9X9LD63"/>
<protein>
    <submittedName>
        <fullName evidence="1">Uncharacterized protein</fullName>
    </submittedName>
</protein>
<reference evidence="1 2" key="1">
    <citation type="submission" date="2018-10" db="EMBL/GenBank/DDBJ databases">
        <authorList>
            <person name="Ekblom R."/>
            <person name="Jareborg N."/>
        </authorList>
    </citation>
    <scope>NUCLEOTIDE SEQUENCE [LARGE SCALE GENOMIC DNA]</scope>
    <source>
        <tissue evidence="1">Muscle</tissue>
    </source>
</reference>
<comment type="caution">
    <text evidence="1">The sequence shown here is derived from an EMBL/GenBank/DDBJ whole genome shotgun (WGS) entry which is preliminary data.</text>
</comment>
<name>A0A9X9LD63_GULGU</name>
<sequence length="60" mass="6375">RRGKQAACLLGTRSCDDSLSLLSCTGLETAVSKLRSNLSQKPSNSSLLDLEILPEGCLQP</sequence>
<accession>A0A9X9LD63</accession>
<proteinExistence type="predicted"/>
<gene>
    <name evidence="1" type="ORF">BN2614_LOCUS4</name>
</gene>
<evidence type="ECO:0000313" key="2">
    <source>
        <dbReference type="Proteomes" id="UP000269945"/>
    </source>
</evidence>
<organism evidence="1 2">
    <name type="scientific">Gulo gulo</name>
    <name type="common">Wolverine</name>
    <name type="synonym">Gluton</name>
    <dbReference type="NCBI Taxonomy" id="48420"/>
    <lineage>
        <taxon>Eukaryota</taxon>
        <taxon>Metazoa</taxon>
        <taxon>Chordata</taxon>
        <taxon>Craniata</taxon>
        <taxon>Vertebrata</taxon>
        <taxon>Euteleostomi</taxon>
        <taxon>Mammalia</taxon>
        <taxon>Eutheria</taxon>
        <taxon>Laurasiatheria</taxon>
        <taxon>Carnivora</taxon>
        <taxon>Caniformia</taxon>
        <taxon>Musteloidea</taxon>
        <taxon>Mustelidae</taxon>
        <taxon>Guloninae</taxon>
        <taxon>Gulo</taxon>
    </lineage>
</organism>
<evidence type="ECO:0000313" key="1">
    <source>
        <dbReference type="EMBL" id="VCW50354.1"/>
    </source>
</evidence>
<dbReference type="EMBL" id="CYRY02000809">
    <property type="protein sequence ID" value="VCW50354.1"/>
    <property type="molecule type" value="Genomic_DNA"/>
</dbReference>